<protein>
    <submittedName>
        <fullName evidence="2">Conjugal transfer protein</fullName>
    </submittedName>
</protein>
<sequence length="373" mass="38569">MTAHLIPPLEEPSMSASLRRDRCGPTKDQPLAGSPPRARSLPVRRAAVLRTAVWLAVAAGPLALVSSCARPDTAVRNTAAPVTRTAELRTPSVTPAGYAELFLGLWLRGGSEDGTAADELHAMAPSVPMPTWGEKAPAVERLATVRTVRQARDAWSVMLAVTFKEPVRDRSERTGAAPGVRYFALPVVAKDAGTTPAFAVPAAPMEVAAPSVIAQSATPYGGEVPDGSGLASTVSEFLTAYLGVEGGAERYLAPGIMLPALAVSSFASVQVDELRAVQATDGKPGRDGLVVRVQAQVTATDGAGGQWPLSYALAFTARAGRWEVTALQSGLEGKDAKVKTASSHTGSALKGTATTMQMVAARQGAVAVGGITR</sequence>
<dbReference type="AlphaFoldDB" id="A0A437NYP5"/>
<dbReference type="EMBL" id="RZYA01000035">
    <property type="protein sequence ID" value="RVU15134.1"/>
    <property type="molecule type" value="Genomic_DNA"/>
</dbReference>
<comment type="caution">
    <text evidence="2">The sequence shown here is derived from an EMBL/GenBank/DDBJ whole genome shotgun (WGS) entry which is preliminary data.</text>
</comment>
<keyword evidence="3" id="KW-1185">Reference proteome</keyword>
<dbReference type="OrthoDB" id="3852226at2"/>
<name>A0A437NYP5_9ACTN</name>
<feature type="region of interest" description="Disordered" evidence="1">
    <location>
        <begin position="1"/>
        <end position="39"/>
    </location>
</feature>
<dbReference type="Proteomes" id="UP000283128">
    <property type="component" value="Unassembled WGS sequence"/>
</dbReference>
<proteinExistence type="predicted"/>
<reference evidence="2 3" key="1">
    <citation type="submission" date="2019-01" db="EMBL/GenBank/DDBJ databases">
        <title>Genome sequences of Streptomyces and Rhizobium isolates collected from root and soil.</title>
        <authorList>
            <person name="Chhettri S."/>
            <person name="Sevigny J.L."/>
            <person name="Sen A."/>
            <person name="Ennis N."/>
            <person name="Tisa L."/>
        </authorList>
    </citation>
    <scope>NUCLEOTIDE SEQUENCE [LARGE SCALE GENOMIC DNA]</scope>
    <source>
        <strain evidence="2 3">San01</strain>
    </source>
</reference>
<organism evidence="2 3">
    <name type="scientific">Streptomyces antnestii</name>
    <dbReference type="NCBI Taxonomy" id="2494256"/>
    <lineage>
        <taxon>Bacteria</taxon>
        <taxon>Bacillati</taxon>
        <taxon>Actinomycetota</taxon>
        <taxon>Actinomycetes</taxon>
        <taxon>Kitasatosporales</taxon>
        <taxon>Streptomycetaceae</taxon>
        <taxon>Streptomyces</taxon>
    </lineage>
</organism>
<evidence type="ECO:0000313" key="3">
    <source>
        <dbReference type="Proteomes" id="UP000283128"/>
    </source>
</evidence>
<accession>A0A437NYP5</accession>
<gene>
    <name evidence="2" type="ORF">EOT10_39850</name>
</gene>
<evidence type="ECO:0000313" key="2">
    <source>
        <dbReference type="EMBL" id="RVU15134.1"/>
    </source>
</evidence>
<evidence type="ECO:0000256" key="1">
    <source>
        <dbReference type="SAM" id="MobiDB-lite"/>
    </source>
</evidence>